<accession>A0A3E2NF50</accession>
<dbReference type="AlphaFoldDB" id="A0A3E2NF50"/>
<reference evidence="1 2" key="1">
    <citation type="submission" date="2018-07" db="EMBL/GenBank/DDBJ databases">
        <title>New species, Clostridium PI-S10-A1B.</title>
        <authorList>
            <person name="Krishna G."/>
            <person name="Summeta K."/>
            <person name="Shikha S."/>
            <person name="Prabhu P.B."/>
            <person name="Suresh K."/>
        </authorList>
    </citation>
    <scope>NUCLEOTIDE SEQUENCE [LARGE SCALE GENOMIC DNA]</scope>
    <source>
        <strain evidence="1 2">PI-S10-A1B</strain>
    </source>
</reference>
<dbReference type="RefSeq" id="WP_117416347.1">
    <property type="nucleotide sequence ID" value="NZ_QOHO01000021.1"/>
</dbReference>
<comment type="caution">
    <text evidence="1">The sequence shown here is derived from an EMBL/GenBank/DDBJ whole genome shotgun (WGS) entry which is preliminary data.</text>
</comment>
<dbReference type="Pfam" id="PF20457">
    <property type="entry name" value="DUF6710"/>
    <property type="match status" value="1"/>
</dbReference>
<evidence type="ECO:0000313" key="1">
    <source>
        <dbReference type="EMBL" id="RFZ79583.1"/>
    </source>
</evidence>
<gene>
    <name evidence="1" type="ORF">DS742_07355</name>
</gene>
<dbReference type="EMBL" id="QOHO01000021">
    <property type="protein sequence ID" value="RFZ79583.1"/>
    <property type="molecule type" value="Genomic_DNA"/>
</dbReference>
<name>A0A3E2NF50_9FIRM</name>
<dbReference type="InterPro" id="IPR046556">
    <property type="entry name" value="DUF6710"/>
</dbReference>
<evidence type="ECO:0000313" key="2">
    <source>
        <dbReference type="Proteomes" id="UP000260680"/>
    </source>
</evidence>
<proteinExistence type="predicted"/>
<organism evidence="1 2">
    <name type="scientific">Lacrimispora amygdalina</name>
    <dbReference type="NCBI Taxonomy" id="253257"/>
    <lineage>
        <taxon>Bacteria</taxon>
        <taxon>Bacillati</taxon>
        <taxon>Bacillota</taxon>
        <taxon>Clostridia</taxon>
        <taxon>Lachnospirales</taxon>
        <taxon>Lachnospiraceae</taxon>
        <taxon>Lacrimispora</taxon>
    </lineage>
</organism>
<sequence length="227" mass="26006">MIFFNRRNNDMKIQLESVLFIAQGIIGKSKTPGDFLHPIFKYINAIGSSVLQKRLMQLFTGQGVTPVEEMLIDFGRTIKSENNEYFYNSVTIEDKKISISLKDNLVIPVAWERNRFIDNLTGIGADCGNPFKFQELNYRLILFLPIGVTIVYNGNHSILSGIIKREGIIYPTEMVNLAPLYEKIIFDGTYYRNIENNQAIQKVKDFELGAIYEIGRLLIKNGITYPH</sequence>
<protein>
    <submittedName>
        <fullName evidence="1">Uncharacterized protein</fullName>
    </submittedName>
</protein>
<dbReference type="Proteomes" id="UP000260680">
    <property type="component" value="Unassembled WGS sequence"/>
</dbReference>